<feature type="region of interest" description="Disordered" evidence="1">
    <location>
        <begin position="90"/>
        <end position="114"/>
    </location>
</feature>
<feature type="transmembrane region" description="Helical" evidence="2">
    <location>
        <begin position="21"/>
        <end position="44"/>
    </location>
</feature>
<comment type="caution">
    <text evidence="3">The sequence shown here is derived from an EMBL/GenBank/DDBJ whole genome shotgun (WGS) entry which is preliminary data.</text>
</comment>
<protein>
    <submittedName>
        <fullName evidence="3">Uncharacterized protein</fullName>
    </submittedName>
</protein>
<sequence>MTAVTGGKRAGDRAKAKFRPALLLIAAAGTASIVAWGYLVVAAIDFGATARHDGKGSAWAFMAVASLGAMLCLFLTFMLAIRLSRALGMSAHHHHEPRPKRDPAAPKGGKRAAR</sequence>
<keyword evidence="4" id="KW-1185">Reference proteome</keyword>
<evidence type="ECO:0000313" key="4">
    <source>
        <dbReference type="Proteomes" id="UP000582231"/>
    </source>
</evidence>
<dbReference type="Proteomes" id="UP000582231">
    <property type="component" value="Unassembled WGS sequence"/>
</dbReference>
<reference evidence="3 4" key="1">
    <citation type="submission" date="2020-07" db="EMBL/GenBank/DDBJ databases">
        <title>Sequencing the genomes of 1000 actinobacteria strains.</title>
        <authorList>
            <person name="Klenk H.-P."/>
        </authorList>
    </citation>
    <scope>NUCLEOTIDE SEQUENCE [LARGE SCALE GENOMIC DNA]</scope>
    <source>
        <strain evidence="3 4">DSM 19082</strain>
    </source>
</reference>
<gene>
    <name evidence="3" type="ORF">BJ958_002907</name>
</gene>
<feature type="transmembrane region" description="Helical" evidence="2">
    <location>
        <begin position="56"/>
        <end position="81"/>
    </location>
</feature>
<proteinExistence type="predicted"/>
<keyword evidence="2" id="KW-0472">Membrane</keyword>
<dbReference type="RefSeq" id="WP_179727491.1">
    <property type="nucleotide sequence ID" value="NZ_BAABEF010000001.1"/>
</dbReference>
<evidence type="ECO:0000256" key="1">
    <source>
        <dbReference type="SAM" id="MobiDB-lite"/>
    </source>
</evidence>
<evidence type="ECO:0000256" key="2">
    <source>
        <dbReference type="SAM" id="Phobius"/>
    </source>
</evidence>
<keyword evidence="2" id="KW-0812">Transmembrane</keyword>
<keyword evidence="2" id="KW-1133">Transmembrane helix</keyword>
<dbReference type="AlphaFoldDB" id="A0A852RCP7"/>
<name>A0A852RCP7_9ACTN</name>
<accession>A0A852RCP7</accession>
<evidence type="ECO:0000313" key="3">
    <source>
        <dbReference type="EMBL" id="NYD31361.1"/>
    </source>
</evidence>
<organism evidence="3 4">
    <name type="scientific">Nocardioides kongjuensis</name>
    <dbReference type="NCBI Taxonomy" id="349522"/>
    <lineage>
        <taxon>Bacteria</taxon>
        <taxon>Bacillati</taxon>
        <taxon>Actinomycetota</taxon>
        <taxon>Actinomycetes</taxon>
        <taxon>Propionibacteriales</taxon>
        <taxon>Nocardioidaceae</taxon>
        <taxon>Nocardioides</taxon>
    </lineage>
</organism>
<dbReference type="EMBL" id="JACCBF010000001">
    <property type="protein sequence ID" value="NYD31361.1"/>
    <property type="molecule type" value="Genomic_DNA"/>
</dbReference>